<dbReference type="EMBL" id="RXIC02000022">
    <property type="protein sequence ID" value="KAB1216444.1"/>
    <property type="molecule type" value="Genomic_DNA"/>
</dbReference>
<sequence length="1142" mass="130721">MAPPNPPFEYDVFLGYRGEDTRNTFTDHLYDALVNNGVHTFLADEELMMGKSILMGIWSAIEKSRMAIIVLSSDYASSRWCLDELAKILECRKERGMIVLPIFYNVDRSDVQHQRGSFAQAFYMHEERYKEDIEIVQRWRDAMREVANLFGFCVDRPEAKFIRIIVKELQLNEMLKCSTASPRNFQRAPSFLSSSSPESQWEYDVYLSFRGGDTRQGFTDHLYEALSDKGIRTFMEDELRTGWIPTELSEIEKSRMAVIIFSTNYASSTWCLQELAKIVECMKVRGLKVLPVFYHVSPSDVRNQRCSFAEAFREYEEFYKENTEKVQTWREALRQVTDLSGFVVGDRPEAKFIRSIVGEIASECSDTLSSVDGDKPVGMDSRLQEMKLHLDLASNDVRFVGICGMSGIGKTTLARAVYLQILHQFDAIRFLENVREVSKTYGLAALQEQLLYNMTLKSEEDQWDVYEGIHAIRNRVCRKKVLIVLDDVDDEIQLQMLAGNHDWFGPGSRIIITTTDRYLLARHGVQDVCMAKQLNDSDALQLFSLKAFGKPTCEKNFLELSKHFVSYAKGHPLTLKILGHSLCGKRIEEWQVKLDKLRTEIVDRNSQDPVRINFDGLWDTEKKLLLDIACFFNGEDKDRVINVLTDSGCLPDIGIEVLKDKSLITIIGRKLWMHDSLQKVGWEIVWNESPMEPGRRSRLWLCKDVLRVLQNNEGTDAVESIMLNQPPQKENLNADSFLNMKRLRLLKICNVGLPQGLNYLSNELLEMEWHEYPLKSLPRNFQPRKMVELVMPRSCIKQLPEGFSDLYRLKLLDLRDCQNLFKTPDFSGFPNLERLIFRGCIRLLSIDPSIEALNRLTLLDLKDCKCLNSFPPEINLESLESLILSGCTVLKKFPDIGQNMTRLSKLYLDGTAIEELPLSFKHLSGLTLLDVRDCKKFSSFPSVICSLTSLNTLTLSGFKCRPPKSWRSLGLSLILSSICVTATFPQVILFSILVFLILPYTHVRIPICATLALWTYCFMTSKSPELEPINFLLPRSFARLSSLLSLDLSGCNLLDGALPNDLGRLSSLQSLNLSRNSFTRLPDSISQLLKLKFLYLDNCSRLRSLPNLPLSTQLVMARECASLKNYSNRDIVWTSSEGFSFY</sequence>
<organism evidence="6 7">
    <name type="scientific">Morella rubra</name>
    <name type="common">Chinese bayberry</name>
    <dbReference type="NCBI Taxonomy" id="262757"/>
    <lineage>
        <taxon>Eukaryota</taxon>
        <taxon>Viridiplantae</taxon>
        <taxon>Streptophyta</taxon>
        <taxon>Embryophyta</taxon>
        <taxon>Tracheophyta</taxon>
        <taxon>Spermatophyta</taxon>
        <taxon>Magnoliopsida</taxon>
        <taxon>eudicotyledons</taxon>
        <taxon>Gunneridae</taxon>
        <taxon>Pentapetalae</taxon>
        <taxon>rosids</taxon>
        <taxon>fabids</taxon>
        <taxon>Fagales</taxon>
        <taxon>Myricaceae</taxon>
        <taxon>Morella</taxon>
    </lineage>
</organism>
<dbReference type="PRINTS" id="PR00364">
    <property type="entry name" value="DISEASERSIST"/>
</dbReference>
<dbReference type="Pfam" id="PF00560">
    <property type="entry name" value="LRR_1"/>
    <property type="match status" value="2"/>
</dbReference>
<dbReference type="Pfam" id="PF23282">
    <property type="entry name" value="WHD_ROQ1"/>
    <property type="match status" value="1"/>
</dbReference>
<dbReference type="Gene3D" id="3.40.50.300">
    <property type="entry name" value="P-loop containing nucleotide triphosphate hydrolases"/>
    <property type="match status" value="1"/>
</dbReference>
<dbReference type="InterPro" id="IPR032675">
    <property type="entry name" value="LRR_dom_sf"/>
</dbReference>
<gene>
    <name evidence="6" type="ORF">CJ030_MR4G029050</name>
</gene>
<keyword evidence="2" id="KW-0677">Repeat</keyword>
<keyword evidence="3" id="KW-0611">Plant defense</keyword>
<evidence type="ECO:0000313" key="6">
    <source>
        <dbReference type="EMBL" id="KAB1216444.1"/>
    </source>
</evidence>
<dbReference type="InterPro" id="IPR003591">
    <property type="entry name" value="Leu-rich_rpt_typical-subtyp"/>
</dbReference>
<evidence type="ECO:0000259" key="5">
    <source>
        <dbReference type="PROSITE" id="PS50104"/>
    </source>
</evidence>
<dbReference type="Gene3D" id="3.40.50.10140">
    <property type="entry name" value="Toll/interleukin-1 receptor homology (TIR) domain"/>
    <property type="match status" value="2"/>
</dbReference>
<dbReference type="GO" id="GO:0006952">
    <property type="term" value="P:defense response"/>
    <property type="evidence" value="ECO:0007669"/>
    <property type="project" value="InterPro"/>
</dbReference>
<dbReference type="Gene3D" id="3.80.10.10">
    <property type="entry name" value="Ribonuclease Inhibitor"/>
    <property type="match status" value="3"/>
</dbReference>
<keyword evidence="7" id="KW-1185">Reference proteome</keyword>
<dbReference type="PROSITE" id="PS50104">
    <property type="entry name" value="TIR"/>
    <property type="match status" value="2"/>
</dbReference>
<dbReference type="GO" id="GO:0043531">
    <property type="term" value="F:ADP binding"/>
    <property type="evidence" value="ECO:0007669"/>
    <property type="project" value="InterPro"/>
</dbReference>
<dbReference type="InterPro" id="IPR027417">
    <property type="entry name" value="P-loop_NTPase"/>
</dbReference>
<dbReference type="Proteomes" id="UP000516437">
    <property type="component" value="Chromosome 4"/>
</dbReference>
<dbReference type="InterPro" id="IPR002182">
    <property type="entry name" value="NB-ARC"/>
</dbReference>
<protein>
    <submittedName>
        <fullName evidence="6">TMV resistance protein N</fullName>
    </submittedName>
</protein>
<dbReference type="PROSITE" id="PS51450">
    <property type="entry name" value="LRR"/>
    <property type="match status" value="1"/>
</dbReference>
<dbReference type="PANTHER" id="PTHR11017">
    <property type="entry name" value="LEUCINE-RICH REPEAT-CONTAINING PROTEIN"/>
    <property type="match status" value="1"/>
</dbReference>
<keyword evidence="1" id="KW-0433">Leucine-rich repeat</keyword>
<evidence type="ECO:0000256" key="2">
    <source>
        <dbReference type="ARBA" id="ARBA00022737"/>
    </source>
</evidence>
<dbReference type="Pfam" id="PF00931">
    <property type="entry name" value="NB-ARC"/>
    <property type="match status" value="1"/>
</dbReference>
<accession>A0A6A1VU17</accession>
<keyword evidence="4" id="KW-0520">NAD</keyword>
<dbReference type="PANTHER" id="PTHR11017:SF559">
    <property type="entry name" value="DISEASE RESISTANCE PROTEIN CHL1"/>
    <property type="match status" value="1"/>
</dbReference>
<feature type="domain" description="TIR" evidence="5">
    <location>
        <begin position="8"/>
        <end position="173"/>
    </location>
</feature>
<dbReference type="FunFam" id="3.40.50.10140:FF:000007">
    <property type="entry name" value="Disease resistance protein (TIR-NBS-LRR class)"/>
    <property type="match status" value="2"/>
</dbReference>
<evidence type="ECO:0000256" key="1">
    <source>
        <dbReference type="ARBA" id="ARBA00022614"/>
    </source>
</evidence>
<evidence type="ECO:0000313" key="7">
    <source>
        <dbReference type="Proteomes" id="UP000516437"/>
    </source>
</evidence>
<feature type="domain" description="TIR" evidence="5">
    <location>
        <begin position="201"/>
        <end position="360"/>
    </location>
</feature>
<reference evidence="6 7" key="1">
    <citation type="journal article" date="2019" name="Plant Biotechnol. J.">
        <title>The red bayberry genome and genetic basis of sex determination.</title>
        <authorList>
            <person name="Jia H.M."/>
            <person name="Jia H.J."/>
            <person name="Cai Q.L."/>
            <person name="Wang Y."/>
            <person name="Zhao H.B."/>
            <person name="Yang W.F."/>
            <person name="Wang G.Y."/>
            <person name="Li Y.H."/>
            <person name="Zhan D.L."/>
            <person name="Shen Y.T."/>
            <person name="Niu Q.F."/>
            <person name="Chang L."/>
            <person name="Qiu J."/>
            <person name="Zhao L."/>
            <person name="Xie H.B."/>
            <person name="Fu W.Y."/>
            <person name="Jin J."/>
            <person name="Li X.W."/>
            <person name="Jiao Y."/>
            <person name="Zhou C.C."/>
            <person name="Tu T."/>
            <person name="Chai C.Y."/>
            <person name="Gao J.L."/>
            <person name="Fan L.J."/>
            <person name="van de Weg E."/>
            <person name="Wang J.Y."/>
            <person name="Gao Z.S."/>
        </authorList>
    </citation>
    <scope>NUCLEOTIDE SEQUENCE [LARGE SCALE GENOMIC DNA]</scope>
    <source>
        <tissue evidence="6">Leaves</tissue>
    </source>
</reference>
<dbReference type="InterPro" id="IPR058192">
    <property type="entry name" value="WHD_ROQ1-like"/>
</dbReference>
<dbReference type="InterPro" id="IPR044974">
    <property type="entry name" value="Disease_R_plants"/>
</dbReference>
<dbReference type="SMART" id="SM00369">
    <property type="entry name" value="LRR_TYP"/>
    <property type="match status" value="2"/>
</dbReference>
<dbReference type="SMART" id="SM00255">
    <property type="entry name" value="TIR"/>
    <property type="match status" value="2"/>
</dbReference>
<dbReference type="InterPro" id="IPR000157">
    <property type="entry name" value="TIR_dom"/>
</dbReference>
<dbReference type="InterPro" id="IPR058546">
    <property type="entry name" value="RPS4B/Roq1-like_LRR"/>
</dbReference>
<evidence type="ECO:0000256" key="3">
    <source>
        <dbReference type="ARBA" id="ARBA00022821"/>
    </source>
</evidence>
<proteinExistence type="predicted"/>
<dbReference type="SUPFAM" id="SSF52540">
    <property type="entry name" value="P-loop containing nucleoside triphosphate hydrolases"/>
    <property type="match status" value="1"/>
</dbReference>
<dbReference type="InterPro" id="IPR042197">
    <property type="entry name" value="Apaf_helical"/>
</dbReference>
<dbReference type="GO" id="GO:0007165">
    <property type="term" value="P:signal transduction"/>
    <property type="evidence" value="ECO:0007669"/>
    <property type="project" value="InterPro"/>
</dbReference>
<evidence type="ECO:0000256" key="4">
    <source>
        <dbReference type="ARBA" id="ARBA00023027"/>
    </source>
</evidence>
<dbReference type="InterPro" id="IPR001611">
    <property type="entry name" value="Leu-rich_rpt"/>
</dbReference>
<dbReference type="SUPFAM" id="SSF52200">
    <property type="entry name" value="Toll/Interleukin receptor TIR domain"/>
    <property type="match status" value="2"/>
</dbReference>
<comment type="caution">
    <text evidence="6">The sequence shown here is derived from an EMBL/GenBank/DDBJ whole genome shotgun (WGS) entry which is preliminary data.</text>
</comment>
<dbReference type="Gene3D" id="1.10.8.430">
    <property type="entry name" value="Helical domain of apoptotic protease-activating factors"/>
    <property type="match status" value="1"/>
</dbReference>
<dbReference type="Pfam" id="PF01582">
    <property type="entry name" value="TIR"/>
    <property type="match status" value="2"/>
</dbReference>
<dbReference type="InterPro" id="IPR035897">
    <property type="entry name" value="Toll_tir_struct_dom_sf"/>
</dbReference>
<dbReference type="Pfam" id="PF23286">
    <property type="entry name" value="LRR_13"/>
    <property type="match status" value="1"/>
</dbReference>
<name>A0A6A1VU17_9ROSI</name>
<dbReference type="AlphaFoldDB" id="A0A6A1VU17"/>
<dbReference type="OrthoDB" id="1651495at2759"/>
<dbReference type="SUPFAM" id="SSF52058">
    <property type="entry name" value="L domain-like"/>
    <property type="match status" value="2"/>
</dbReference>